<name>A0A0D0BL14_9AGAM</name>
<keyword evidence="2" id="KW-1185">Reference proteome</keyword>
<evidence type="ECO:0000313" key="2">
    <source>
        <dbReference type="Proteomes" id="UP000054485"/>
    </source>
</evidence>
<proteinExistence type="predicted"/>
<gene>
    <name evidence="1" type="ORF">CY34DRAFT_379247</name>
</gene>
<dbReference type="AlphaFoldDB" id="A0A0D0BL14"/>
<dbReference type="HOGENOM" id="CLU_1836466_0_0_1"/>
<evidence type="ECO:0000313" key="1">
    <source>
        <dbReference type="EMBL" id="KIK46657.1"/>
    </source>
</evidence>
<reference evidence="1 2" key="1">
    <citation type="submission" date="2014-04" db="EMBL/GenBank/DDBJ databases">
        <authorList>
            <consortium name="DOE Joint Genome Institute"/>
            <person name="Kuo A."/>
            <person name="Ruytinx J."/>
            <person name="Rineau F."/>
            <person name="Colpaert J."/>
            <person name="Kohler A."/>
            <person name="Nagy L.G."/>
            <person name="Floudas D."/>
            <person name="Copeland A."/>
            <person name="Barry K.W."/>
            <person name="Cichocki N."/>
            <person name="Veneault-Fourrey C."/>
            <person name="LaButti K."/>
            <person name="Lindquist E.A."/>
            <person name="Lipzen A."/>
            <person name="Lundell T."/>
            <person name="Morin E."/>
            <person name="Murat C."/>
            <person name="Sun H."/>
            <person name="Tunlid A."/>
            <person name="Henrissat B."/>
            <person name="Grigoriev I.V."/>
            <person name="Hibbett D.S."/>
            <person name="Martin F."/>
            <person name="Nordberg H.P."/>
            <person name="Cantor M.N."/>
            <person name="Hua S.X."/>
        </authorList>
    </citation>
    <scope>NUCLEOTIDE SEQUENCE [LARGE SCALE GENOMIC DNA]</scope>
    <source>
        <strain evidence="1 2">UH-Slu-Lm8-n1</strain>
    </source>
</reference>
<sequence>MILPICIAGSLYGRTVVGVIVLESSEAATRLITIKLLSNYFNRPNFYLTIIKHGPSILVGLLVDPESWFSFIMSYAQQKTRRSKKKKNTLALIKVCTKENADRERLVPEVLPMSGHNRSQWMDNVTADTISQSYVSVFLR</sequence>
<dbReference type="Proteomes" id="UP000054485">
    <property type="component" value="Unassembled WGS sequence"/>
</dbReference>
<dbReference type="EMBL" id="KN835156">
    <property type="protein sequence ID" value="KIK46657.1"/>
    <property type="molecule type" value="Genomic_DNA"/>
</dbReference>
<dbReference type="InParanoid" id="A0A0D0BL14"/>
<accession>A0A0D0BL14</accession>
<reference evidence="2" key="2">
    <citation type="submission" date="2015-01" db="EMBL/GenBank/DDBJ databases">
        <title>Evolutionary Origins and Diversification of the Mycorrhizal Mutualists.</title>
        <authorList>
            <consortium name="DOE Joint Genome Institute"/>
            <consortium name="Mycorrhizal Genomics Consortium"/>
            <person name="Kohler A."/>
            <person name="Kuo A."/>
            <person name="Nagy L.G."/>
            <person name="Floudas D."/>
            <person name="Copeland A."/>
            <person name="Barry K.W."/>
            <person name="Cichocki N."/>
            <person name="Veneault-Fourrey C."/>
            <person name="LaButti K."/>
            <person name="Lindquist E.A."/>
            <person name="Lipzen A."/>
            <person name="Lundell T."/>
            <person name="Morin E."/>
            <person name="Murat C."/>
            <person name="Riley R."/>
            <person name="Ohm R."/>
            <person name="Sun H."/>
            <person name="Tunlid A."/>
            <person name="Henrissat B."/>
            <person name="Grigoriev I.V."/>
            <person name="Hibbett D.S."/>
            <person name="Martin F."/>
        </authorList>
    </citation>
    <scope>NUCLEOTIDE SEQUENCE [LARGE SCALE GENOMIC DNA]</scope>
    <source>
        <strain evidence="2">UH-Slu-Lm8-n1</strain>
    </source>
</reference>
<protein>
    <submittedName>
        <fullName evidence="1">Unplaced genomic scaffold CY34scaffold_25, whole genome shotgun sequence</fullName>
    </submittedName>
</protein>
<organism evidence="1 2">
    <name type="scientific">Suillus luteus UH-Slu-Lm8-n1</name>
    <dbReference type="NCBI Taxonomy" id="930992"/>
    <lineage>
        <taxon>Eukaryota</taxon>
        <taxon>Fungi</taxon>
        <taxon>Dikarya</taxon>
        <taxon>Basidiomycota</taxon>
        <taxon>Agaricomycotina</taxon>
        <taxon>Agaricomycetes</taxon>
        <taxon>Agaricomycetidae</taxon>
        <taxon>Boletales</taxon>
        <taxon>Suillineae</taxon>
        <taxon>Suillaceae</taxon>
        <taxon>Suillus</taxon>
    </lineage>
</organism>